<dbReference type="Gene3D" id="3.30.70.1230">
    <property type="entry name" value="Nucleotide cyclase"/>
    <property type="match status" value="1"/>
</dbReference>
<proteinExistence type="predicted"/>
<accession>A0ABX4YIN2</accession>
<dbReference type="PROSITE" id="PS50125">
    <property type="entry name" value="GUANYLATE_CYCLASE_2"/>
    <property type="match status" value="1"/>
</dbReference>
<gene>
    <name evidence="2" type="ORF">BES34_009530</name>
</gene>
<dbReference type="InterPro" id="IPR001054">
    <property type="entry name" value="A/G_cyclase"/>
</dbReference>
<dbReference type="InterPro" id="IPR029787">
    <property type="entry name" value="Nucleotide_cyclase"/>
</dbReference>
<sequence>MSTSQNPSKPASEISRLRSELRDLRILYKNTIEHATLLENELEDKRWKIERLLQNMQKYLPMKLYERVTDGELSISSGYQRKKLTVFFSDLVGFTELTDSVEPEVIASCLNCYMNDMSRLAVKYGGKIDKFIGDAMMIFFEESDSDSGKAYALNCIHMALEMQKRLRLIRLAWKEFGISESVQVRIGINTGFCTMGNFGSDIRMDYTIIGNTVNVAARLEQLARPGSILISVSTYELIKDEFRARSLGKVQIKGIHVPVEIFELIGTRENKISPYLEKNGDTFKLKEIIMPLKSPISDQEALSIMEALEETRDTIEKSLRGWAQIE</sequence>
<evidence type="ECO:0000313" key="2">
    <source>
        <dbReference type="EMBL" id="PNV75130.1"/>
    </source>
</evidence>
<dbReference type="CDD" id="cd07302">
    <property type="entry name" value="CHD"/>
    <property type="match status" value="1"/>
</dbReference>
<evidence type="ECO:0000259" key="1">
    <source>
        <dbReference type="PROSITE" id="PS50125"/>
    </source>
</evidence>
<dbReference type="Pfam" id="PF00211">
    <property type="entry name" value="Guanylate_cyc"/>
    <property type="match status" value="1"/>
</dbReference>
<dbReference type="SMART" id="SM00044">
    <property type="entry name" value="CYCc"/>
    <property type="match status" value="1"/>
</dbReference>
<keyword evidence="3" id="KW-1185">Reference proteome</keyword>
<dbReference type="InterPro" id="IPR050697">
    <property type="entry name" value="Adenylyl/Guanylyl_Cyclase_3/4"/>
</dbReference>
<reference evidence="2" key="1">
    <citation type="submission" date="2018-01" db="EMBL/GenBank/DDBJ databases">
        <title>Genomic characterization of Leptospira inadai serogroup Lyme isolated from captured rat in Brazil and comparative analysis with human reference strain.</title>
        <authorList>
            <person name="Moreno L.Z."/>
            <person name="Loureiro A.P."/>
            <person name="Miraglia F."/>
            <person name="Kremer F.S."/>
            <person name="Eslabao M.R."/>
            <person name="Dellagostin O.A."/>
            <person name="Lilenbaum W."/>
            <person name="Moreno A.M."/>
        </authorList>
    </citation>
    <scope>NUCLEOTIDE SEQUENCE [LARGE SCALE GENOMIC DNA]</scope>
    <source>
        <strain evidence="2">M34/99</strain>
    </source>
</reference>
<dbReference type="RefSeq" id="WP_010411645.1">
    <property type="nucleotide sequence ID" value="NZ_MCRM02000008.1"/>
</dbReference>
<dbReference type="PANTHER" id="PTHR43081:SF18">
    <property type="entry name" value="BLL7624 PROTEIN"/>
    <property type="match status" value="1"/>
</dbReference>
<organism evidence="2 3">
    <name type="scientific">Leptospira inadai serovar Lyme</name>
    <dbReference type="NCBI Taxonomy" id="293084"/>
    <lineage>
        <taxon>Bacteria</taxon>
        <taxon>Pseudomonadati</taxon>
        <taxon>Spirochaetota</taxon>
        <taxon>Spirochaetia</taxon>
        <taxon>Leptospirales</taxon>
        <taxon>Leptospiraceae</taxon>
        <taxon>Leptospira</taxon>
    </lineage>
</organism>
<dbReference type="EMBL" id="MCRM02000008">
    <property type="protein sequence ID" value="PNV75130.1"/>
    <property type="molecule type" value="Genomic_DNA"/>
</dbReference>
<feature type="domain" description="Guanylate cyclase" evidence="1">
    <location>
        <begin position="85"/>
        <end position="220"/>
    </location>
</feature>
<dbReference type="SUPFAM" id="SSF55073">
    <property type="entry name" value="Nucleotide cyclase"/>
    <property type="match status" value="1"/>
</dbReference>
<name>A0ABX4YIN2_9LEPT</name>
<evidence type="ECO:0000313" key="3">
    <source>
        <dbReference type="Proteomes" id="UP000094669"/>
    </source>
</evidence>
<comment type="caution">
    <text evidence="2">The sequence shown here is derived from an EMBL/GenBank/DDBJ whole genome shotgun (WGS) entry which is preliminary data.</text>
</comment>
<dbReference type="Proteomes" id="UP000094669">
    <property type="component" value="Unassembled WGS sequence"/>
</dbReference>
<dbReference type="PANTHER" id="PTHR43081">
    <property type="entry name" value="ADENYLATE CYCLASE, TERMINAL-DIFFERENTIATION SPECIFIC-RELATED"/>
    <property type="match status" value="1"/>
</dbReference>
<protein>
    <submittedName>
        <fullName evidence="2">Adenylate/guanylate cyclase domain-containing protein</fullName>
    </submittedName>
</protein>